<dbReference type="AlphaFoldDB" id="A0AAV4HXD9"/>
<name>A0AAV4HXD9_9GAST</name>
<comment type="caution">
    <text evidence="2">The sequence shown here is derived from an EMBL/GenBank/DDBJ whole genome shotgun (WGS) entry which is preliminary data.</text>
</comment>
<sequence length="242" mass="26708">MMVLYLSIYRGRCTCGKTSVAIGQGSSDGLPTAAYIENRLDEPSPPHPTLCAALYLFLSRSSPLLNPRIQLFDLACNSRDSALHNTISEASSQELYRTGVHLHHHDCPRLKSSPFTCHTPATDMTSTSSNSCHNRAYLKPALCNPDQRPNREVFIHSSALIQLRRPLPECFQYPSSGIVLARPDQRALVNPSSPREGYTGSAQVNFALIFVWLSSLLAFTGLSVFCPPDLVCEGFAMRGFYL</sequence>
<evidence type="ECO:0000256" key="1">
    <source>
        <dbReference type="SAM" id="Phobius"/>
    </source>
</evidence>
<keyword evidence="1" id="KW-0472">Membrane</keyword>
<accession>A0AAV4HXD9</accession>
<evidence type="ECO:0000313" key="3">
    <source>
        <dbReference type="Proteomes" id="UP000762676"/>
    </source>
</evidence>
<gene>
    <name evidence="2" type="ORF">ElyMa_006449100</name>
</gene>
<keyword evidence="3" id="KW-1185">Reference proteome</keyword>
<organism evidence="2 3">
    <name type="scientific">Elysia marginata</name>
    <dbReference type="NCBI Taxonomy" id="1093978"/>
    <lineage>
        <taxon>Eukaryota</taxon>
        <taxon>Metazoa</taxon>
        <taxon>Spiralia</taxon>
        <taxon>Lophotrochozoa</taxon>
        <taxon>Mollusca</taxon>
        <taxon>Gastropoda</taxon>
        <taxon>Heterobranchia</taxon>
        <taxon>Euthyneura</taxon>
        <taxon>Panpulmonata</taxon>
        <taxon>Sacoglossa</taxon>
        <taxon>Placobranchoidea</taxon>
        <taxon>Plakobranchidae</taxon>
        <taxon>Elysia</taxon>
    </lineage>
</organism>
<protein>
    <submittedName>
        <fullName evidence="2">Uncharacterized protein</fullName>
    </submittedName>
</protein>
<reference evidence="2 3" key="1">
    <citation type="journal article" date="2021" name="Elife">
        <title>Chloroplast acquisition without the gene transfer in kleptoplastic sea slugs, Plakobranchus ocellatus.</title>
        <authorList>
            <person name="Maeda T."/>
            <person name="Takahashi S."/>
            <person name="Yoshida T."/>
            <person name="Shimamura S."/>
            <person name="Takaki Y."/>
            <person name="Nagai Y."/>
            <person name="Toyoda A."/>
            <person name="Suzuki Y."/>
            <person name="Arimoto A."/>
            <person name="Ishii H."/>
            <person name="Satoh N."/>
            <person name="Nishiyama T."/>
            <person name="Hasebe M."/>
            <person name="Maruyama T."/>
            <person name="Minagawa J."/>
            <person name="Obokata J."/>
            <person name="Shigenobu S."/>
        </authorList>
    </citation>
    <scope>NUCLEOTIDE SEQUENCE [LARGE SCALE GENOMIC DNA]</scope>
</reference>
<feature type="transmembrane region" description="Helical" evidence="1">
    <location>
        <begin position="204"/>
        <end position="225"/>
    </location>
</feature>
<proteinExistence type="predicted"/>
<dbReference type="Proteomes" id="UP000762676">
    <property type="component" value="Unassembled WGS sequence"/>
</dbReference>
<evidence type="ECO:0000313" key="2">
    <source>
        <dbReference type="EMBL" id="GFS02612.1"/>
    </source>
</evidence>
<keyword evidence="1" id="KW-0812">Transmembrane</keyword>
<keyword evidence="1" id="KW-1133">Transmembrane helix</keyword>
<dbReference type="EMBL" id="BMAT01012953">
    <property type="protein sequence ID" value="GFS02612.1"/>
    <property type="molecule type" value="Genomic_DNA"/>
</dbReference>